<keyword evidence="2" id="KW-1185">Reference proteome</keyword>
<evidence type="ECO:0000313" key="2">
    <source>
        <dbReference type="Proteomes" id="UP001140949"/>
    </source>
</evidence>
<comment type="caution">
    <text evidence="1">The sequence shown here is derived from an EMBL/GenBank/DDBJ whole genome shotgun (WGS) entry which is preliminary data.</text>
</comment>
<dbReference type="PANTHER" id="PTHR38926">
    <property type="entry name" value="F-BOX DOMAIN CONTAINING PROTEIN, EXPRESSED"/>
    <property type="match status" value="1"/>
</dbReference>
<dbReference type="EMBL" id="JANAVB010005597">
    <property type="protein sequence ID" value="KAJ6846703.1"/>
    <property type="molecule type" value="Genomic_DNA"/>
</dbReference>
<evidence type="ECO:0000313" key="1">
    <source>
        <dbReference type="EMBL" id="KAJ6846703.1"/>
    </source>
</evidence>
<dbReference type="SUPFAM" id="SSF81383">
    <property type="entry name" value="F-box domain"/>
    <property type="match status" value="1"/>
</dbReference>
<accession>A0AAX6I126</accession>
<sequence>MEVERRWEDLGMDCLASIFSKLDLEDLTLSVPFVCKPWLEASMDVQCWRVLNLRDIDLMPWSGFSARFKQAYSAKRFSFAGFMKNLIDRSRGSAVELAFPSERFASLQELEYASTNCSKLKVLGLPNMFQQEDKHLPGFIRRWKDLEFLTMGRKPSSFVEMVEQIGLHCKNFKGLSLSGTVVDDEDAFAIVEHLPKLRHLVVRGCPLSKRQLLLILDGCRELEVVDVSNCTGFVADDEIKKAASFVKEFKCEGAKMEEDYMDLYDDVYWGMPCL</sequence>
<reference evidence="1" key="1">
    <citation type="journal article" date="2023" name="GigaByte">
        <title>Genome assembly of the bearded iris, Iris pallida Lam.</title>
        <authorList>
            <person name="Bruccoleri R.E."/>
            <person name="Oakeley E.J."/>
            <person name="Faust A.M.E."/>
            <person name="Altorfer M."/>
            <person name="Dessus-Babus S."/>
            <person name="Burckhardt D."/>
            <person name="Oertli M."/>
            <person name="Naumann U."/>
            <person name="Petersen F."/>
            <person name="Wong J."/>
        </authorList>
    </citation>
    <scope>NUCLEOTIDE SEQUENCE</scope>
    <source>
        <strain evidence="1">GSM-AAB239-AS_SAM_17_03QT</strain>
    </source>
</reference>
<dbReference type="InterPro" id="IPR032675">
    <property type="entry name" value="LRR_dom_sf"/>
</dbReference>
<dbReference type="Proteomes" id="UP001140949">
    <property type="component" value="Unassembled WGS sequence"/>
</dbReference>
<proteinExistence type="predicted"/>
<gene>
    <name evidence="1" type="ORF">M6B38_282850</name>
</gene>
<dbReference type="InterPro" id="IPR036047">
    <property type="entry name" value="F-box-like_dom_sf"/>
</dbReference>
<dbReference type="SUPFAM" id="SSF52047">
    <property type="entry name" value="RNI-like"/>
    <property type="match status" value="1"/>
</dbReference>
<name>A0AAX6I126_IRIPA</name>
<dbReference type="PANTHER" id="PTHR38926:SF5">
    <property type="entry name" value="F-BOX AND LEUCINE-RICH REPEAT PROTEIN 6"/>
    <property type="match status" value="1"/>
</dbReference>
<dbReference type="Gene3D" id="3.80.10.10">
    <property type="entry name" value="Ribonuclease Inhibitor"/>
    <property type="match status" value="1"/>
</dbReference>
<dbReference type="AlphaFoldDB" id="A0AAX6I126"/>
<reference evidence="1" key="2">
    <citation type="submission" date="2023-04" db="EMBL/GenBank/DDBJ databases">
        <authorList>
            <person name="Bruccoleri R.E."/>
            <person name="Oakeley E.J."/>
            <person name="Faust A.-M."/>
            <person name="Dessus-Babus S."/>
            <person name="Altorfer M."/>
            <person name="Burckhardt D."/>
            <person name="Oertli M."/>
            <person name="Naumann U."/>
            <person name="Petersen F."/>
            <person name="Wong J."/>
        </authorList>
    </citation>
    <scope>NUCLEOTIDE SEQUENCE</scope>
    <source>
        <strain evidence="1">GSM-AAB239-AS_SAM_17_03QT</strain>
        <tissue evidence="1">Leaf</tissue>
    </source>
</reference>
<protein>
    <submittedName>
        <fullName evidence="1">F-box/LRR-repeat protein-like</fullName>
    </submittedName>
</protein>
<organism evidence="1 2">
    <name type="scientific">Iris pallida</name>
    <name type="common">Sweet iris</name>
    <dbReference type="NCBI Taxonomy" id="29817"/>
    <lineage>
        <taxon>Eukaryota</taxon>
        <taxon>Viridiplantae</taxon>
        <taxon>Streptophyta</taxon>
        <taxon>Embryophyta</taxon>
        <taxon>Tracheophyta</taxon>
        <taxon>Spermatophyta</taxon>
        <taxon>Magnoliopsida</taxon>
        <taxon>Liliopsida</taxon>
        <taxon>Asparagales</taxon>
        <taxon>Iridaceae</taxon>
        <taxon>Iridoideae</taxon>
        <taxon>Irideae</taxon>
        <taxon>Iris</taxon>
    </lineage>
</organism>